<dbReference type="AlphaFoldDB" id="A0AAV5KF72"/>
<keyword evidence="2" id="KW-0732">Signal</keyword>
<protein>
    <submittedName>
        <fullName evidence="3">Uncharacterized protein</fullName>
    </submittedName>
</protein>
<evidence type="ECO:0000313" key="3">
    <source>
        <dbReference type="EMBL" id="GKV23226.1"/>
    </source>
</evidence>
<feature type="chain" id="PRO_5044000136" evidence="2">
    <location>
        <begin position="21"/>
        <end position="283"/>
    </location>
</feature>
<dbReference type="Pfam" id="PF06697">
    <property type="entry name" value="DUF1191"/>
    <property type="match status" value="1"/>
</dbReference>
<gene>
    <name evidence="3" type="ORF">SLEP1_g32978</name>
</gene>
<evidence type="ECO:0000313" key="4">
    <source>
        <dbReference type="Proteomes" id="UP001054252"/>
    </source>
</evidence>
<dbReference type="GO" id="GO:0016020">
    <property type="term" value="C:membrane"/>
    <property type="evidence" value="ECO:0007669"/>
    <property type="project" value="TreeGrafter"/>
</dbReference>
<keyword evidence="1" id="KW-1133">Transmembrane helix</keyword>
<keyword evidence="4" id="KW-1185">Reference proteome</keyword>
<dbReference type="PANTHER" id="PTHR33512">
    <property type="entry name" value="PROTEIN, PUTATIVE (DUF1191)-RELATED"/>
    <property type="match status" value="1"/>
</dbReference>
<feature type="transmembrane region" description="Helical" evidence="1">
    <location>
        <begin position="213"/>
        <end position="238"/>
    </location>
</feature>
<feature type="signal peptide" evidence="2">
    <location>
        <begin position="1"/>
        <end position="20"/>
    </location>
</feature>
<keyword evidence="1" id="KW-0812">Transmembrane</keyword>
<sequence>MYCKFVWLALCLYLSSSAHGSNSSRNCLDAYLQDSALKALVRHRPQTGALYKAVLPRNLSGMEVSVVRLRSKTLWKLGANFSNIHIPPRTISVPHVRRMAIVYQNLGNWSSQYYRVPGYSLITSVVGFLVYDASNVRARGIRNISLSLMGKPISVYFANLTLHHDMISAAKCVAFRPNGAIYFSDMISPNVCNATDQGHFSIVVGLERKHKRWYLWVVGIVLGCGGLVLMGYFAVVLIRHLQTKEIQAMEKHADDGEIFCNRWIGNSKLPSATVTRTQPDLEN</sequence>
<name>A0AAV5KF72_9ROSI</name>
<keyword evidence="1" id="KW-0472">Membrane</keyword>
<reference evidence="3 4" key="1">
    <citation type="journal article" date="2021" name="Commun. Biol.">
        <title>The genome of Shorea leprosula (Dipterocarpaceae) highlights the ecological relevance of drought in aseasonal tropical rainforests.</title>
        <authorList>
            <person name="Ng K.K.S."/>
            <person name="Kobayashi M.J."/>
            <person name="Fawcett J.A."/>
            <person name="Hatakeyama M."/>
            <person name="Paape T."/>
            <person name="Ng C.H."/>
            <person name="Ang C.C."/>
            <person name="Tnah L.H."/>
            <person name="Lee C.T."/>
            <person name="Nishiyama T."/>
            <person name="Sese J."/>
            <person name="O'Brien M.J."/>
            <person name="Copetti D."/>
            <person name="Mohd Noor M.I."/>
            <person name="Ong R.C."/>
            <person name="Putra M."/>
            <person name="Sireger I.Z."/>
            <person name="Indrioko S."/>
            <person name="Kosugi Y."/>
            <person name="Izuno A."/>
            <person name="Isagi Y."/>
            <person name="Lee S.L."/>
            <person name="Shimizu K.K."/>
        </authorList>
    </citation>
    <scope>NUCLEOTIDE SEQUENCE [LARGE SCALE GENOMIC DNA]</scope>
    <source>
        <strain evidence="3">214</strain>
    </source>
</reference>
<comment type="caution">
    <text evidence="3">The sequence shown here is derived from an EMBL/GenBank/DDBJ whole genome shotgun (WGS) entry which is preliminary data.</text>
</comment>
<dbReference type="InterPro" id="IPR010605">
    <property type="entry name" value="DUF1191"/>
</dbReference>
<dbReference type="PANTHER" id="PTHR33512:SF4">
    <property type="entry name" value="PROTEIN, PUTATIVE (DUF1191)-RELATED"/>
    <property type="match status" value="1"/>
</dbReference>
<dbReference type="Proteomes" id="UP001054252">
    <property type="component" value="Unassembled WGS sequence"/>
</dbReference>
<proteinExistence type="predicted"/>
<accession>A0AAV5KF72</accession>
<evidence type="ECO:0000256" key="2">
    <source>
        <dbReference type="SAM" id="SignalP"/>
    </source>
</evidence>
<organism evidence="3 4">
    <name type="scientific">Rubroshorea leprosula</name>
    <dbReference type="NCBI Taxonomy" id="152421"/>
    <lineage>
        <taxon>Eukaryota</taxon>
        <taxon>Viridiplantae</taxon>
        <taxon>Streptophyta</taxon>
        <taxon>Embryophyta</taxon>
        <taxon>Tracheophyta</taxon>
        <taxon>Spermatophyta</taxon>
        <taxon>Magnoliopsida</taxon>
        <taxon>eudicotyledons</taxon>
        <taxon>Gunneridae</taxon>
        <taxon>Pentapetalae</taxon>
        <taxon>rosids</taxon>
        <taxon>malvids</taxon>
        <taxon>Malvales</taxon>
        <taxon>Dipterocarpaceae</taxon>
        <taxon>Rubroshorea</taxon>
    </lineage>
</organism>
<dbReference type="EMBL" id="BPVZ01000062">
    <property type="protein sequence ID" value="GKV23226.1"/>
    <property type="molecule type" value="Genomic_DNA"/>
</dbReference>
<evidence type="ECO:0000256" key="1">
    <source>
        <dbReference type="SAM" id="Phobius"/>
    </source>
</evidence>